<keyword evidence="3" id="KW-1185">Reference proteome</keyword>
<evidence type="ECO:0000313" key="3">
    <source>
        <dbReference type="Proteomes" id="UP000181980"/>
    </source>
</evidence>
<proteinExistence type="predicted"/>
<reference evidence="3" key="1">
    <citation type="submission" date="2016-10" db="EMBL/GenBank/DDBJ databases">
        <authorList>
            <person name="Varghese N."/>
            <person name="Submissions S."/>
        </authorList>
    </citation>
    <scope>NUCLEOTIDE SEQUENCE [LARGE SCALE GENOMIC DNA]</scope>
    <source>
        <strain evidence="3">DSM 45237</strain>
    </source>
</reference>
<protein>
    <submittedName>
        <fullName evidence="2">Uncharacterized protein</fullName>
    </submittedName>
</protein>
<dbReference type="AlphaFoldDB" id="A0A1H5PH10"/>
<organism evidence="2 3">
    <name type="scientific">Jiangella alba</name>
    <dbReference type="NCBI Taxonomy" id="561176"/>
    <lineage>
        <taxon>Bacteria</taxon>
        <taxon>Bacillati</taxon>
        <taxon>Actinomycetota</taxon>
        <taxon>Actinomycetes</taxon>
        <taxon>Jiangellales</taxon>
        <taxon>Jiangellaceae</taxon>
        <taxon>Jiangella</taxon>
    </lineage>
</organism>
<gene>
    <name evidence="2" type="ORF">SAMN04488561_4238</name>
</gene>
<dbReference type="Proteomes" id="UP000181980">
    <property type="component" value="Unassembled WGS sequence"/>
</dbReference>
<evidence type="ECO:0000313" key="2">
    <source>
        <dbReference type="EMBL" id="SEF12428.1"/>
    </source>
</evidence>
<dbReference type="RefSeq" id="WP_069109975.1">
    <property type="nucleotide sequence ID" value="NZ_FNUC01000004.1"/>
</dbReference>
<name>A0A1H5PH10_9ACTN</name>
<keyword evidence="1" id="KW-0175">Coiled coil</keyword>
<dbReference type="OrthoDB" id="5173766at2"/>
<feature type="coiled-coil region" evidence="1">
    <location>
        <begin position="6"/>
        <end position="33"/>
    </location>
</feature>
<evidence type="ECO:0000256" key="1">
    <source>
        <dbReference type="SAM" id="Coils"/>
    </source>
</evidence>
<dbReference type="EMBL" id="FNUC01000004">
    <property type="protein sequence ID" value="SEF12428.1"/>
    <property type="molecule type" value="Genomic_DNA"/>
</dbReference>
<sequence length="382" mass="40067">MSGTGQSVLRQAVESLLRARADAERELHDVATRAAKAALRPSEAARAARHPLVRHAADDTAALAGALPAELTAVAVATRTAIATEIHALLSLLAVDHHQLPPLPPLDPVALAVPGAAGFVRAFPDGFARSYVATVLGDLSGGRATSKADAAAQPAARQLAIDDARDRIVAAVSAPHQAVVRAWLSDEACHAVEIHGPQVSDRELELRVGWTRPPDHSTPGADPWRLRPDGKVVSRHRAGSEASRFTSPEAFARPIDVLLTHAGQYPGGLDTFFADHADDGVAAFFLPAGTAGLGPGDTFGHRGAGTGTTEAAQDWVRVRADAMRKDGECAPPVRTLAYDPLAEGDDPGVRMVFREGPAGWTMTTYYPSSAPGSDNVRLENPA</sequence>
<dbReference type="STRING" id="561176.SAMN04488561_4238"/>
<accession>A0A1H5PH10</accession>